<evidence type="ECO:0000313" key="2">
    <source>
        <dbReference type="Proteomes" id="UP001305652"/>
    </source>
</evidence>
<dbReference type="Proteomes" id="UP001305652">
    <property type="component" value="Chromosome"/>
</dbReference>
<accession>A0AAX4FWX8</accession>
<gene>
    <name evidence="1" type="ORF">R6Y96_03870</name>
</gene>
<proteinExistence type="predicted"/>
<dbReference type="GeneID" id="85732265"/>
<dbReference type="EMBL" id="CP137642">
    <property type="protein sequence ID" value="WOX58385.1"/>
    <property type="molecule type" value="Genomic_DNA"/>
</dbReference>
<dbReference type="AlphaFoldDB" id="A0AAX4FWX8"/>
<keyword evidence="2" id="KW-1185">Reference proteome</keyword>
<reference evidence="1 2" key="1">
    <citation type="submission" date="2023-10" db="EMBL/GenBank/DDBJ databases">
        <title>The complete genome sequence of Methanoculleus receptaculi DSM 18860.</title>
        <authorList>
            <person name="Lai S.-J."/>
            <person name="You Y.-T."/>
            <person name="Chen S.-C."/>
        </authorList>
    </citation>
    <scope>NUCLEOTIDE SEQUENCE [LARGE SCALE GENOMIC DNA]</scope>
    <source>
        <strain evidence="1 2">DSM 18860</strain>
    </source>
</reference>
<dbReference type="PROSITE" id="PS51257">
    <property type="entry name" value="PROKAR_LIPOPROTEIN"/>
    <property type="match status" value="1"/>
</dbReference>
<dbReference type="RefSeq" id="WP_318622205.1">
    <property type="nucleotide sequence ID" value="NZ_CP137642.1"/>
</dbReference>
<name>A0AAX4FWX8_9EURY</name>
<organism evidence="1 2">
    <name type="scientific">Methanoculleus receptaculi</name>
    <dbReference type="NCBI Taxonomy" id="394967"/>
    <lineage>
        <taxon>Archaea</taxon>
        <taxon>Methanobacteriati</taxon>
        <taxon>Methanobacteriota</taxon>
        <taxon>Stenosarchaea group</taxon>
        <taxon>Methanomicrobia</taxon>
        <taxon>Methanomicrobiales</taxon>
        <taxon>Methanomicrobiaceae</taxon>
        <taxon>Methanoculleus</taxon>
    </lineage>
</organism>
<protein>
    <submittedName>
        <fullName evidence="1">Uncharacterized protein</fullName>
    </submittedName>
</protein>
<evidence type="ECO:0000313" key="1">
    <source>
        <dbReference type="EMBL" id="WOX58385.1"/>
    </source>
</evidence>
<dbReference type="KEGG" id="mrc:R6Y96_03870"/>
<sequence length="198" mass="21974">MKLRIYSYIATIILVVLASAGCLEPTETGPVVNTTLEPTPEPCETCTVPEGFCGPPGVCPGEPVNGVYAFTDKDVYRIGEVVEFGIVNCGDEPVEFGSPRPWWIDRWVMNESGCMPGNCTDGTWEPIADGGYAPTVMCFLDPRENWTVQWNTTNWWDTAEASGSPVCPYDIRIHDDPLTPGTYRVRYGPNFTKEFEFV</sequence>